<dbReference type="HOGENOM" id="CLU_027938_0_1_4"/>
<keyword evidence="6" id="KW-0812">Transmembrane</keyword>
<dbReference type="PANTHER" id="PTHR10434">
    <property type="entry name" value="1-ACYL-SN-GLYCEROL-3-PHOSPHATE ACYLTRANSFERASE"/>
    <property type="match status" value="1"/>
</dbReference>
<keyword evidence="6" id="KW-0472">Membrane</keyword>
<dbReference type="SUPFAM" id="SSF69593">
    <property type="entry name" value="Glycerol-3-phosphate (1)-acyltransferase"/>
    <property type="match status" value="1"/>
</dbReference>
<name>D9SDH8_GALCS</name>
<keyword evidence="4" id="KW-0443">Lipid metabolism</keyword>
<dbReference type="eggNOG" id="COG0204">
    <property type="taxonomic scope" value="Bacteria"/>
</dbReference>
<evidence type="ECO:0000256" key="3">
    <source>
        <dbReference type="ARBA" id="ARBA00022679"/>
    </source>
</evidence>
<dbReference type="AlphaFoldDB" id="D9SDH8"/>
<reference evidence="8 9" key="1">
    <citation type="submission" date="2010-08" db="EMBL/GenBank/DDBJ databases">
        <title>Complete sequence of Gallionella capsiferriformans ES-2.</title>
        <authorList>
            <consortium name="US DOE Joint Genome Institute"/>
            <person name="Lucas S."/>
            <person name="Copeland A."/>
            <person name="Lapidus A."/>
            <person name="Cheng J.-F."/>
            <person name="Bruce D."/>
            <person name="Goodwin L."/>
            <person name="Pitluck S."/>
            <person name="Chertkov O."/>
            <person name="Davenport K.W."/>
            <person name="Detter J.C."/>
            <person name="Han C."/>
            <person name="Tapia R."/>
            <person name="Land M."/>
            <person name="Hauser L."/>
            <person name="Chang Y.-J."/>
            <person name="Jeffries C."/>
            <person name="Kyrpides N."/>
            <person name="Ivanova N."/>
            <person name="Mikhailova N."/>
            <person name="Shelobolina E.S."/>
            <person name="Picardal F."/>
            <person name="Roden E."/>
            <person name="Emerson D."/>
            <person name="Woyke T."/>
        </authorList>
    </citation>
    <scope>NUCLEOTIDE SEQUENCE [LARGE SCALE GENOMIC DNA]</scope>
    <source>
        <strain evidence="8 9">ES-2</strain>
    </source>
</reference>
<evidence type="ECO:0000256" key="5">
    <source>
        <dbReference type="ARBA" id="ARBA00023315"/>
    </source>
</evidence>
<dbReference type="KEGG" id="gca:Galf_2783"/>
<dbReference type="SMART" id="SM00563">
    <property type="entry name" value="PlsC"/>
    <property type="match status" value="1"/>
</dbReference>
<keyword evidence="5 8" id="KW-0012">Acyltransferase</keyword>
<gene>
    <name evidence="8" type="ordered locus">Galf_2783</name>
</gene>
<keyword evidence="9" id="KW-1185">Reference proteome</keyword>
<keyword evidence="6" id="KW-1133">Transmembrane helix</keyword>
<dbReference type="GO" id="GO:0003841">
    <property type="term" value="F:1-acylglycerol-3-phosphate O-acyltransferase activity"/>
    <property type="evidence" value="ECO:0007669"/>
    <property type="project" value="TreeGrafter"/>
</dbReference>
<dbReference type="GO" id="GO:0006654">
    <property type="term" value="P:phosphatidic acid biosynthetic process"/>
    <property type="evidence" value="ECO:0007669"/>
    <property type="project" value="TreeGrafter"/>
</dbReference>
<proteinExistence type="predicted"/>
<dbReference type="Pfam" id="PF01553">
    <property type="entry name" value="Acyltransferase"/>
    <property type="match status" value="1"/>
</dbReference>
<comment type="pathway">
    <text evidence="1">Lipid metabolism.</text>
</comment>
<evidence type="ECO:0000256" key="4">
    <source>
        <dbReference type="ARBA" id="ARBA00023098"/>
    </source>
</evidence>
<evidence type="ECO:0000259" key="7">
    <source>
        <dbReference type="SMART" id="SM00563"/>
    </source>
</evidence>
<dbReference type="OrthoDB" id="9806880at2"/>
<evidence type="ECO:0000256" key="6">
    <source>
        <dbReference type="SAM" id="Phobius"/>
    </source>
</evidence>
<organism evidence="8 9">
    <name type="scientific">Gallionella capsiferriformans (strain ES-2)</name>
    <name type="common">Gallionella ferruginea capsiferriformans (strain ES-2)</name>
    <dbReference type="NCBI Taxonomy" id="395494"/>
    <lineage>
        <taxon>Bacteria</taxon>
        <taxon>Pseudomonadati</taxon>
        <taxon>Pseudomonadota</taxon>
        <taxon>Betaproteobacteria</taxon>
        <taxon>Nitrosomonadales</taxon>
        <taxon>Gallionellaceae</taxon>
        <taxon>Gallionella</taxon>
    </lineage>
</organism>
<feature type="transmembrane region" description="Helical" evidence="6">
    <location>
        <begin position="6"/>
        <end position="29"/>
    </location>
</feature>
<dbReference type="CDD" id="cd07989">
    <property type="entry name" value="LPLAT_AGPAT-like"/>
    <property type="match status" value="1"/>
</dbReference>
<dbReference type="EMBL" id="CP002159">
    <property type="protein sequence ID" value="ADL56776.1"/>
    <property type="molecule type" value="Genomic_DNA"/>
</dbReference>
<accession>D9SDH8</accession>
<dbReference type="STRING" id="395494.Galf_2783"/>
<dbReference type="InterPro" id="IPR002123">
    <property type="entry name" value="Plipid/glycerol_acylTrfase"/>
</dbReference>
<dbReference type="RefSeq" id="WP_013294678.1">
    <property type="nucleotide sequence ID" value="NC_014394.1"/>
</dbReference>
<evidence type="ECO:0000256" key="2">
    <source>
        <dbReference type="ARBA" id="ARBA00022516"/>
    </source>
</evidence>
<evidence type="ECO:0000313" key="8">
    <source>
        <dbReference type="EMBL" id="ADL56776.1"/>
    </source>
</evidence>
<evidence type="ECO:0000313" key="9">
    <source>
        <dbReference type="Proteomes" id="UP000001235"/>
    </source>
</evidence>
<sequence>MPRHKIIALFRAARMALHLVYGLMIALIFPRFDTDKRRRIVRRWSADLLHILNIRIEVTATDALHKLASGLIVCNHISWLDVFVLNSVMPTRFIAKTEVKSWPVIGWLCARSQTLFIKRGHARDAARLNRQILDLLQSGDSLAVFPEGTSTDGRHVADFHASLLQPAIDAAANLYPLALRYQDADGTHNTAPAYIGEITFAASLWNILKCHNLHAHLTVTPTLCAADFNRRSLTAAAQQQIRAAIAAMHEDHQLPEGTAADQPLEENIKAMYSMLLPMPGSYESDDVALHSR</sequence>
<keyword evidence="2" id="KW-0444">Lipid biosynthesis</keyword>
<evidence type="ECO:0000256" key="1">
    <source>
        <dbReference type="ARBA" id="ARBA00005189"/>
    </source>
</evidence>
<dbReference type="Proteomes" id="UP000001235">
    <property type="component" value="Chromosome"/>
</dbReference>
<keyword evidence="3 8" id="KW-0808">Transferase</keyword>
<feature type="domain" description="Phospholipid/glycerol acyltransferase" evidence="7">
    <location>
        <begin position="70"/>
        <end position="182"/>
    </location>
</feature>
<dbReference type="PANTHER" id="PTHR10434:SF64">
    <property type="entry name" value="1-ACYL-SN-GLYCEROL-3-PHOSPHATE ACYLTRANSFERASE-RELATED"/>
    <property type="match status" value="1"/>
</dbReference>
<protein>
    <submittedName>
        <fullName evidence="8">Phospholipid/glycerol acyltransferase</fullName>
    </submittedName>
</protein>